<reference evidence="3" key="1">
    <citation type="submission" date="2023-07" db="EMBL/GenBank/DDBJ databases">
        <title>30 novel species of actinomycetes from the DSMZ collection.</title>
        <authorList>
            <person name="Nouioui I."/>
        </authorList>
    </citation>
    <scope>NUCLEOTIDE SEQUENCE [LARGE SCALE GENOMIC DNA]</scope>
    <source>
        <strain evidence="3">DSM 44918</strain>
    </source>
</reference>
<gene>
    <name evidence="2" type="ORF">RNC47_17470</name>
</gene>
<dbReference type="EMBL" id="JAVREM010000021">
    <property type="protein sequence ID" value="MDT0320126.1"/>
    <property type="molecule type" value="Genomic_DNA"/>
</dbReference>
<accession>A0ABU2LRA2</accession>
<protein>
    <recommendedName>
        <fullName evidence="4">YokE-like PH domain-containing protein</fullName>
    </recommendedName>
</protein>
<evidence type="ECO:0000256" key="1">
    <source>
        <dbReference type="SAM" id="MobiDB-lite"/>
    </source>
</evidence>
<comment type="caution">
    <text evidence="2">The sequence shown here is derived from an EMBL/GenBank/DDBJ whole genome shotgun (WGS) entry which is preliminary data.</text>
</comment>
<dbReference type="RefSeq" id="WP_311599848.1">
    <property type="nucleotide sequence ID" value="NZ_JAVREM010000021.1"/>
</dbReference>
<proteinExistence type="predicted"/>
<organism evidence="2 3">
    <name type="scientific">Streptomyces millisiae</name>
    <dbReference type="NCBI Taxonomy" id="3075542"/>
    <lineage>
        <taxon>Bacteria</taxon>
        <taxon>Bacillati</taxon>
        <taxon>Actinomycetota</taxon>
        <taxon>Actinomycetes</taxon>
        <taxon>Kitasatosporales</taxon>
        <taxon>Streptomycetaceae</taxon>
        <taxon>Streptomyces</taxon>
    </lineage>
</organism>
<sequence>MAILKATMRQQVAEAIARVNPADRPLVTVHGVTGPSPYLMSGLGLIGQLFIDYYFVTITERAVVFHRASRASNRPKELAFVVDRAEAARRVSDGQRGSLWSSFRFHLPGKEKPTRINVGRQWRAELDQFMPLLLGGPMTAPPPAPPAAGPYPPGPYPAAPPGGQPGPYPR</sequence>
<keyword evidence="3" id="KW-1185">Reference proteome</keyword>
<dbReference type="Proteomes" id="UP001183420">
    <property type="component" value="Unassembled WGS sequence"/>
</dbReference>
<evidence type="ECO:0000313" key="2">
    <source>
        <dbReference type="EMBL" id="MDT0320126.1"/>
    </source>
</evidence>
<name>A0ABU2LRA2_9ACTN</name>
<feature type="compositionally biased region" description="Pro residues" evidence="1">
    <location>
        <begin position="139"/>
        <end position="170"/>
    </location>
</feature>
<evidence type="ECO:0008006" key="4">
    <source>
        <dbReference type="Google" id="ProtNLM"/>
    </source>
</evidence>
<evidence type="ECO:0000313" key="3">
    <source>
        <dbReference type="Proteomes" id="UP001183420"/>
    </source>
</evidence>
<feature type="region of interest" description="Disordered" evidence="1">
    <location>
        <begin position="135"/>
        <end position="170"/>
    </location>
</feature>